<organism evidence="1">
    <name type="scientific">marine sediment metagenome</name>
    <dbReference type="NCBI Taxonomy" id="412755"/>
    <lineage>
        <taxon>unclassified sequences</taxon>
        <taxon>metagenomes</taxon>
        <taxon>ecological metagenomes</taxon>
    </lineage>
</organism>
<protein>
    <submittedName>
        <fullName evidence="1">Uncharacterized protein</fullName>
    </submittedName>
</protein>
<accession>X0YG79</accession>
<name>X0YG79_9ZZZZ</name>
<comment type="caution">
    <text evidence="1">The sequence shown here is derived from an EMBL/GenBank/DDBJ whole genome shotgun (WGS) entry which is preliminary data.</text>
</comment>
<evidence type="ECO:0000313" key="1">
    <source>
        <dbReference type="EMBL" id="GAG54900.1"/>
    </source>
</evidence>
<proteinExistence type="predicted"/>
<gene>
    <name evidence="1" type="ORF">S01H4_13368</name>
</gene>
<reference evidence="1" key="1">
    <citation type="journal article" date="2014" name="Front. Microbiol.">
        <title>High frequency of phylogenetically diverse reductive dehalogenase-homologous genes in deep subseafloor sedimentary metagenomes.</title>
        <authorList>
            <person name="Kawai M."/>
            <person name="Futagami T."/>
            <person name="Toyoda A."/>
            <person name="Takaki Y."/>
            <person name="Nishi S."/>
            <person name="Hori S."/>
            <person name="Arai W."/>
            <person name="Tsubouchi T."/>
            <person name="Morono Y."/>
            <person name="Uchiyama I."/>
            <person name="Ito T."/>
            <person name="Fujiyama A."/>
            <person name="Inagaki F."/>
            <person name="Takami H."/>
        </authorList>
    </citation>
    <scope>NUCLEOTIDE SEQUENCE</scope>
    <source>
        <strain evidence="1">Expedition CK06-06</strain>
    </source>
</reference>
<dbReference type="AlphaFoldDB" id="X0YG79"/>
<dbReference type="EMBL" id="BART01005893">
    <property type="protein sequence ID" value="GAG54900.1"/>
    <property type="molecule type" value="Genomic_DNA"/>
</dbReference>
<sequence length="74" mass="8167">MTDKTFNAIKKINKERILDTERGGNAIRIGDISIMSDTLSPVEVSQLAINVLKDKAVKKYLSGSFKRKLMLGVG</sequence>